<reference evidence="1" key="1">
    <citation type="submission" date="2014-11" db="EMBL/GenBank/DDBJ databases">
        <authorList>
            <person name="Amaro Gonzalez C."/>
        </authorList>
    </citation>
    <scope>NUCLEOTIDE SEQUENCE</scope>
</reference>
<name>A0A0E9XQL2_ANGAN</name>
<evidence type="ECO:0000313" key="1">
    <source>
        <dbReference type="EMBL" id="JAI04910.1"/>
    </source>
</evidence>
<dbReference type="EMBL" id="GBXM01003668">
    <property type="protein sequence ID" value="JAI04910.1"/>
    <property type="molecule type" value="Transcribed_RNA"/>
</dbReference>
<protein>
    <submittedName>
        <fullName evidence="1">Uncharacterized protein</fullName>
    </submittedName>
</protein>
<dbReference type="AlphaFoldDB" id="A0A0E9XQL2"/>
<sequence length="36" mass="4187">MPISLLCVCINLFSFTCHQFIYVALHVLERSKLTVF</sequence>
<organism evidence="1">
    <name type="scientific">Anguilla anguilla</name>
    <name type="common">European freshwater eel</name>
    <name type="synonym">Muraena anguilla</name>
    <dbReference type="NCBI Taxonomy" id="7936"/>
    <lineage>
        <taxon>Eukaryota</taxon>
        <taxon>Metazoa</taxon>
        <taxon>Chordata</taxon>
        <taxon>Craniata</taxon>
        <taxon>Vertebrata</taxon>
        <taxon>Euteleostomi</taxon>
        <taxon>Actinopterygii</taxon>
        <taxon>Neopterygii</taxon>
        <taxon>Teleostei</taxon>
        <taxon>Anguilliformes</taxon>
        <taxon>Anguillidae</taxon>
        <taxon>Anguilla</taxon>
    </lineage>
</organism>
<reference evidence="1" key="2">
    <citation type="journal article" date="2015" name="Fish Shellfish Immunol.">
        <title>Early steps in the European eel (Anguilla anguilla)-Vibrio vulnificus interaction in the gills: Role of the RtxA13 toxin.</title>
        <authorList>
            <person name="Callol A."/>
            <person name="Pajuelo D."/>
            <person name="Ebbesson L."/>
            <person name="Teles M."/>
            <person name="MacKenzie S."/>
            <person name="Amaro C."/>
        </authorList>
    </citation>
    <scope>NUCLEOTIDE SEQUENCE</scope>
</reference>
<accession>A0A0E9XQL2</accession>
<proteinExistence type="predicted"/>